<sequence>MLTTIVLKQLMIPSNPKFDDDEASYEINDVLPTINGPMHRDKKKKYVKKLEFMFNRMGKVESNSTFSVPTKGRKELLRVEKYLKKQLFAWNDRDDEVFKDLLMTQYLNGYYIKDFGGEEDGLDEEGSCVNDKIGSWMSVSQFGDWDQKENMPDYSLNFSKI</sequence>
<proteinExistence type="predicted"/>
<dbReference type="Proteomes" id="UP000541444">
    <property type="component" value="Unassembled WGS sequence"/>
</dbReference>
<dbReference type="EMBL" id="JACGCM010002890">
    <property type="protein sequence ID" value="KAF6134133.1"/>
    <property type="molecule type" value="Genomic_DNA"/>
</dbReference>
<evidence type="ECO:0000313" key="1">
    <source>
        <dbReference type="EMBL" id="KAF6134133.1"/>
    </source>
</evidence>
<name>A0A7J7KUU1_9MAGN</name>
<accession>A0A7J7KUU1</accession>
<protein>
    <submittedName>
        <fullName evidence="1">Uncharacterized protein</fullName>
    </submittedName>
</protein>
<keyword evidence="2" id="KW-1185">Reference proteome</keyword>
<comment type="caution">
    <text evidence="1">The sequence shown here is derived from an EMBL/GenBank/DDBJ whole genome shotgun (WGS) entry which is preliminary data.</text>
</comment>
<evidence type="ECO:0000313" key="2">
    <source>
        <dbReference type="Proteomes" id="UP000541444"/>
    </source>
</evidence>
<dbReference type="AlphaFoldDB" id="A0A7J7KUU1"/>
<gene>
    <name evidence="1" type="ORF">GIB67_013530</name>
</gene>
<reference evidence="1 2" key="1">
    <citation type="journal article" date="2020" name="IScience">
        <title>Genome Sequencing of the Endangered Kingdonia uniflora (Circaeasteraceae, Ranunculales) Reveals Potential Mechanisms of Evolutionary Specialization.</title>
        <authorList>
            <person name="Sun Y."/>
            <person name="Deng T."/>
            <person name="Zhang A."/>
            <person name="Moore M.J."/>
            <person name="Landis J.B."/>
            <person name="Lin N."/>
            <person name="Zhang H."/>
            <person name="Zhang X."/>
            <person name="Huang J."/>
            <person name="Zhang X."/>
            <person name="Sun H."/>
            <person name="Wang H."/>
        </authorList>
    </citation>
    <scope>NUCLEOTIDE SEQUENCE [LARGE SCALE GENOMIC DNA]</scope>
    <source>
        <strain evidence="1">TB1705</strain>
        <tissue evidence="1">Leaf</tissue>
    </source>
</reference>
<organism evidence="1 2">
    <name type="scientific">Kingdonia uniflora</name>
    <dbReference type="NCBI Taxonomy" id="39325"/>
    <lineage>
        <taxon>Eukaryota</taxon>
        <taxon>Viridiplantae</taxon>
        <taxon>Streptophyta</taxon>
        <taxon>Embryophyta</taxon>
        <taxon>Tracheophyta</taxon>
        <taxon>Spermatophyta</taxon>
        <taxon>Magnoliopsida</taxon>
        <taxon>Ranunculales</taxon>
        <taxon>Circaeasteraceae</taxon>
        <taxon>Kingdonia</taxon>
    </lineage>
</organism>